<feature type="region of interest" description="Disordered" evidence="1">
    <location>
        <begin position="184"/>
        <end position="217"/>
    </location>
</feature>
<dbReference type="InterPro" id="IPR044824">
    <property type="entry name" value="MAIN-like"/>
</dbReference>
<gene>
    <name evidence="4" type="ORF">Ahy_B05g078599</name>
</gene>
<evidence type="ECO:0000313" key="5">
    <source>
        <dbReference type="Proteomes" id="UP000289738"/>
    </source>
</evidence>
<dbReference type="EMBL" id="SDMP01000015">
    <property type="protein sequence ID" value="RYR10129.1"/>
    <property type="molecule type" value="Genomic_DNA"/>
</dbReference>
<protein>
    <recommendedName>
        <fullName evidence="3">Aminotransferase-like plant mobile domain-containing protein</fullName>
    </recommendedName>
</protein>
<dbReference type="Pfam" id="PF10536">
    <property type="entry name" value="PMD"/>
    <property type="match status" value="1"/>
</dbReference>
<dbReference type="PANTHER" id="PTHR46033:SF8">
    <property type="entry name" value="PROTEIN MAINTENANCE OF MERISTEMS-LIKE"/>
    <property type="match status" value="1"/>
</dbReference>
<evidence type="ECO:0000256" key="2">
    <source>
        <dbReference type="SAM" id="SignalP"/>
    </source>
</evidence>
<evidence type="ECO:0000313" key="4">
    <source>
        <dbReference type="EMBL" id="RYR10129.1"/>
    </source>
</evidence>
<evidence type="ECO:0000259" key="3">
    <source>
        <dbReference type="Pfam" id="PF10536"/>
    </source>
</evidence>
<feature type="compositionally biased region" description="Basic and acidic residues" evidence="1">
    <location>
        <begin position="200"/>
        <end position="217"/>
    </location>
</feature>
<name>A0A444Z7I8_ARAHY</name>
<dbReference type="GO" id="GO:0010073">
    <property type="term" value="P:meristem maintenance"/>
    <property type="evidence" value="ECO:0007669"/>
    <property type="project" value="InterPro"/>
</dbReference>
<keyword evidence="5" id="KW-1185">Reference proteome</keyword>
<keyword evidence="2" id="KW-0732">Signal</keyword>
<organism evidence="4 5">
    <name type="scientific">Arachis hypogaea</name>
    <name type="common">Peanut</name>
    <dbReference type="NCBI Taxonomy" id="3818"/>
    <lineage>
        <taxon>Eukaryota</taxon>
        <taxon>Viridiplantae</taxon>
        <taxon>Streptophyta</taxon>
        <taxon>Embryophyta</taxon>
        <taxon>Tracheophyta</taxon>
        <taxon>Spermatophyta</taxon>
        <taxon>Magnoliopsida</taxon>
        <taxon>eudicotyledons</taxon>
        <taxon>Gunneridae</taxon>
        <taxon>Pentapetalae</taxon>
        <taxon>rosids</taxon>
        <taxon>fabids</taxon>
        <taxon>Fabales</taxon>
        <taxon>Fabaceae</taxon>
        <taxon>Papilionoideae</taxon>
        <taxon>50 kb inversion clade</taxon>
        <taxon>dalbergioids sensu lato</taxon>
        <taxon>Dalbergieae</taxon>
        <taxon>Pterocarpus clade</taxon>
        <taxon>Arachis</taxon>
    </lineage>
</organism>
<dbReference type="AlphaFoldDB" id="A0A444Z7I8"/>
<reference evidence="4 5" key="1">
    <citation type="submission" date="2019-01" db="EMBL/GenBank/DDBJ databases">
        <title>Sequencing of cultivated peanut Arachis hypogaea provides insights into genome evolution and oil improvement.</title>
        <authorList>
            <person name="Chen X."/>
        </authorList>
    </citation>
    <scope>NUCLEOTIDE SEQUENCE [LARGE SCALE GENOMIC DNA]</scope>
    <source>
        <strain evidence="5">cv. Fuhuasheng</strain>
        <tissue evidence="4">Leaves</tissue>
    </source>
</reference>
<feature type="signal peptide" evidence="2">
    <location>
        <begin position="1"/>
        <end position="26"/>
    </location>
</feature>
<dbReference type="Proteomes" id="UP000289738">
    <property type="component" value="Chromosome B05"/>
</dbReference>
<accession>A0A444Z7I8</accession>
<sequence>MENPIPSARIAASLVRILAVVVRWAGLQLDNDRGDNRLRTYKSLLNGLGILNVDWTPYADPEIQPIIPPGIAEAEASAAVVFPLLLFAVIEWHQIDRAMRQFGGLQHIPTKPLNNDDMHGHDGRLGRSEWSPEFLEGWHELWYARRDHMLQVHHAINLRSSRAYLTWYFQWAHIEHVGQGDQHLMPSEVVPDDLPIHNPDAPELHQPENGKLPEVRL</sequence>
<evidence type="ECO:0000256" key="1">
    <source>
        <dbReference type="SAM" id="MobiDB-lite"/>
    </source>
</evidence>
<dbReference type="InterPro" id="IPR019557">
    <property type="entry name" value="AminoTfrase-like_pln_mobile"/>
</dbReference>
<feature type="chain" id="PRO_5019283036" description="Aminotransferase-like plant mobile domain-containing protein" evidence="2">
    <location>
        <begin position="27"/>
        <end position="217"/>
    </location>
</feature>
<comment type="caution">
    <text evidence="4">The sequence shown here is derived from an EMBL/GenBank/DDBJ whole genome shotgun (WGS) entry which is preliminary data.</text>
</comment>
<dbReference type="PANTHER" id="PTHR46033">
    <property type="entry name" value="PROTEIN MAIN-LIKE 2"/>
    <property type="match status" value="1"/>
</dbReference>
<feature type="domain" description="Aminotransferase-like plant mobile" evidence="3">
    <location>
        <begin position="20"/>
        <end position="168"/>
    </location>
</feature>
<proteinExistence type="predicted"/>